<gene>
    <name evidence="9" type="ORF">Ddye_013348</name>
</gene>
<keyword evidence="5 6" id="KW-0408">Iron</keyword>
<dbReference type="GO" id="GO:0035515">
    <property type="term" value="F:oxidative RNA demethylase activity"/>
    <property type="evidence" value="ECO:0007669"/>
    <property type="project" value="TreeGrafter"/>
</dbReference>
<dbReference type="GO" id="GO:0008198">
    <property type="term" value="F:ferrous iron binding"/>
    <property type="evidence" value="ECO:0007669"/>
    <property type="project" value="TreeGrafter"/>
</dbReference>
<protein>
    <recommendedName>
        <fullName evidence="8">Alpha-ketoglutarate-dependent dioxygenase AlkB-like domain-containing protein</fullName>
    </recommendedName>
</protein>
<keyword evidence="4" id="KW-0560">Oxidoreductase</keyword>
<feature type="domain" description="Alpha-ketoglutarate-dependent dioxygenase AlkB-like" evidence="8">
    <location>
        <begin position="100"/>
        <end position="188"/>
    </location>
</feature>
<dbReference type="GO" id="GO:0035516">
    <property type="term" value="F:broad specificity oxidative DNA demethylase activity"/>
    <property type="evidence" value="ECO:0007669"/>
    <property type="project" value="TreeGrafter"/>
</dbReference>
<evidence type="ECO:0000256" key="5">
    <source>
        <dbReference type="ARBA" id="ARBA00023004"/>
    </source>
</evidence>
<keyword evidence="10" id="KW-1185">Reference proteome</keyword>
<proteinExistence type="inferred from homology"/>
<evidence type="ECO:0000256" key="7">
    <source>
        <dbReference type="SAM" id="MobiDB-lite"/>
    </source>
</evidence>
<feature type="region of interest" description="Disordered" evidence="7">
    <location>
        <begin position="1"/>
        <end position="47"/>
    </location>
</feature>
<dbReference type="GO" id="GO:0005737">
    <property type="term" value="C:cytoplasm"/>
    <property type="evidence" value="ECO:0007669"/>
    <property type="project" value="TreeGrafter"/>
</dbReference>
<evidence type="ECO:0000313" key="9">
    <source>
        <dbReference type="EMBL" id="KAK2653492.1"/>
    </source>
</evidence>
<dbReference type="GO" id="GO:0035513">
    <property type="term" value="P:oxidative RNA demethylation"/>
    <property type="evidence" value="ECO:0007669"/>
    <property type="project" value="TreeGrafter"/>
</dbReference>
<dbReference type="Proteomes" id="UP001280121">
    <property type="component" value="Unassembled WGS sequence"/>
</dbReference>
<accession>A0AAD9X697</accession>
<feature type="binding site" evidence="6">
    <location>
        <position position="101"/>
    </location>
    <ligand>
        <name>Fe cation</name>
        <dbReference type="ChEBI" id="CHEBI:24875"/>
        <note>catalytic</note>
    </ligand>
</feature>
<dbReference type="EMBL" id="JANJYI010000004">
    <property type="protein sequence ID" value="KAK2653492.1"/>
    <property type="molecule type" value="Genomic_DNA"/>
</dbReference>
<organism evidence="9 10">
    <name type="scientific">Dipteronia dyeriana</name>
    <dbReference type="NCBI Taxonomy" id="168575"/>
    <lineage>
        <taxon>Eukaryota</taxon>
        <taxon>Viridiplantae</taxon>
        <taxon>Streptophyta</taxon>
        <taxon>Embryophyta</taxon>
        <taxon>Tracheophyta</taxon>
        <taxon>Spermatophyta</taxon>
        <taxon>Magnoliopsida</taxon>
        <taxon>eudicotyledons</taxon>
        <taxon>Gunneridae</taxon>
        <taxon>Pentapetalae</taxon>
        <taxon>rosids</taxon>
        <taxon>malvids</taxon>
        <taxon>Sapindales</taxon>
        <taxon>Sapindaceae</taxon>
        <taxon>Hippocastanoideae</taxon>
        <taxon>Acereae</taxon>
        <taxon>Dipteronia</taxon>
    </lineage>
</organism>
<sequence length="191" mass="21202">MQEESLPLLKVETKGQTSEEKGSKNSTSIGDSGHSVQEAGFRPLDLCPPKKGSPFMLKPPLLVKNRQKRNEVKRATEGQIGSELRHGMVLLKNYLSVSDQDRDETPESLKKGLPVVSFSVGNTAEFLYSDERDTENADTVMLESGDVLIFGGKSRHIFHGVKAILRGTTPQALLEETNFRPGRLNLTFKQY</sequence>
<evidence type="ECO:0000256" key="4">
    <source>
        <dbReference type="ARBA" id="ARBA00023002"/>
    </source>
</evidence>
<dbReference type="PANTHER" id="PTHR16557:SF2">
    <property type="entry name" value="NUCLEIC ACID DIOXYGENASE ALKBH1"/>
    <property type="match status" value="1"/>
</dbReference>
<evidence type="ECO:0000256" key="2">
    <source>
        <dbReference type="ARBA" id="ARBA00022723"/>
    </source>
</evidence>
<dbReference type="SUPFAM" id="SSF51197">
    <property type="entry name" value="Clavaminate synthase-like"/>
    <property type="match status" value="1"/>
</dbReference>
<evidence type="ECO:0000256" key="6">
    <source>
        <dbReference type="PIRSR" id="PIRSR604574-2"/>
    </source>
</evidence>
<dbReference type="PANTHER" id="PTHR16557">
    <property type="entry name" value="ALKYLATED DNA REPAIR PROTEIN ALKB-RELATED"/>
    <property type="match status" value="1"/>
</dbReference>
<keyword evidence="3" id="KW-0223">Dioxygenase</keyword>
<feature type="binding site" evidence="6">
    <location>
        <position position="159"/>
    </location>
    <ligand>
        <name>Fe cation</name>
        <dbReference type="ChEBI" id="CHEBI:24875"/>
        <note>catalytic</note>
    </ligand>
</feature>
<comment type="caution">
    <text evidence="9">The sequence shown here is derived from an EMBL/GenBank/DDBJ whole genome shotgun (WGS) entry which is preliminary data.</text>
</comment>
<comment type="similarity">
    <text evidence="1">Belongs to the alkB family.</text>
</comment>
<dbReference type="InterPro" id="IPR037151">
    <property type="entry name" value="AlkB-like_sf"/>
</dbReference>
<keyword evidence="2 6" id="KW-0479">Metal-binding</keyword>
<evidence type="ECO:0000256" key="1">
    <source>
        <dbReference type="ARBA" id="ARBA00007879"/>
    </source>
</evidence>
<dbReference type="InterPro" id="IPR027450">
    <property type="entry name" value="AlkB-like"/>
</dbReference>
<comment type="cofactor">
    <cofactor evidence="6">
        <name>Fe(2+)</name>
        <dbReference type="ChEBI" id="CHEBI:29033"/>
    </cofactor>
    <text evidence="6">Binds 1 Fe(2+) ion per subunit.</text>
</comment>
<evidence type="ECO:0000313" key="10">
    <source>
        <dbReference type="Proteomes" id="UP001280121"/>
    </source>
</evidence>
<feature type="compositionally biased region" description="Basic and acidic residues" evidence="7">
    <location>
        <begin position="11"/>
        <end position="23"/>
    </location>
</feature>
<reference evidence="9" key="1">
    <citation type="journal article" date="2023" name="Plant J.">
        <title>Genome sequences and population genomics provide insights into the demographic history, inbreeding, and mutation load of two 'living fossil' tree species of Dipteronia.</title>
        <authorList>
            <person name="Feng Y."/>
            <person name="Comes H.P."/>
            <person name="Chen J."/>
            <person name="Zhu S."/>
            <person name="Lu R."/>
            <person name="Zhang X."/>
            <person name="Li P."/>
            <person name="Qiu J."/>
            <person name="Olsen K.M."/>
            <person name="Qiu Y."/>
        </authorList>
    </citation>
    <scope>NUCLEOTIDE SEQUENCE</scope>
    <source>
        <strain evidence="9">KIB01</strain>
    </source>
</reference>
<evidence type="ECO:0000256" key="3">
    <source>
        <dbReference type="ARBA" id="ARBA00022964"/>
    </source>
</evidence>
<dbReference type="Gene3D" id="2.60.120.590">
    <property type="entry name" value="Alpha-ketoglutarate-dependent dioxygenase AlkB-like"/>
    <property type="match status" value="1"/>
</dbReference>
<dbReference type="InterPro" id="IPR004574">
    <property type="entry name" value="Alkb"/>
</dbReference>
<dbReference type="AlphaFoldDB" id="A0AAD9X697"/>
<dbReference type="Pfam" id="PF13532">
    <property type="entry name" value="2OG-FeII_Oxy_2"/>
    <property type="match status" value="1"/>
</dbReference>
<name>A0AAD9X697_9ROSI</name>
<evidence type="ECO:0000259" key="8">
    <source>
        <dbReference type="Pfam" id="PF13532"/>
    </source>
</evidence>